<reference evidence="3 4" key="1">
    <citation type="submission" date="2016-03" db="EMBL/GenBank/DDBJ databases">
        <title>Draft genome sequence of Paenibacillus antarcticus CECT 5836.</title>
        <authorList>
            <person name="Shin S.-K."/>
            <person name="Yi H."/>
        </authorList>
    </citation>
    <scope>NUCLEOTIDE SEQUENCE [LARGE SCALE GENOMIC DNA]</scope>
    <source>
        <strain evidence="3 4">CECT 5836</strain>
    </source>
</reference>
<dbReference type="EMBL" id="LVJI01000007">
    <property type="protein sequence ID" value="OAB47266.1"/>
    <property type="molecule type" value="Genomic_DNA"/>
</dbReference>
<dbReference type="InterPro" id="IPR035437">
    <property type="entry name" value="SNase_OB-fold_sf"/>
</dbReference>
<proteinExistence type="predicted"/>
<evidence type="ECO:0000256" key="1">
    <source>
        <dbReference type="SAM" id="SignalP"/>
    </source>
</evidence>
<feature type="chain" id="PRO_5038879355" description="TNase-like domain-containing protein" evidence="1">
    <location>
        <begin position="22"/>
        <end position="235"/>
    </location>
</feature>
<dbReference type="PROSITE" id="PS50830">
    <property type="entry name" value="TNASE_3"/>
    <property type="match status" value="1"/>
</dbReference>
<name>A0A168Q0S6_9BACL</name>
<protein>
    <recommendedName>
        <fullName evidence="2">TNase-like domain-containing protein</fullName>
    </recommendedName>
</protein>
<dbReference type="AlphaFoldDB" id="A0A168Q0S6"/>
<evidence type="ECO:0000313" key="4">
    <source>
        <dbReference type="Proteomes" id="UP000077355"/>
    </source>
</evidence>
<evidence type="ECO:0000259" key="2">
    <source>
        <dbReference type="PROSITE" id="PS50830"/>
    </source>
</evidence>
<dbReference type="SMART" id="SM00318">
    <property type="entry name" value="SNc"/>
    <property type="match status" value="1"/>
</dbReference>
<dbReference type="OrthoDB" id="4376109at2"/>
<dbReference type="SUPFAM" id="SSF50199">
    <property type="entry name" value="Staphylococcal nuclease"/>
    <property type="match status" value="1"/>
</dbReference>
<evidence type="ECO:0000313" key="3">
    <source>
        <dbReference type="EMBL" id="OAB47266.1"/>
    </source>
</evidence>
<sequence>MKIYLYIVLLVSLFISGCSDPGNVVVQDKDAFVTQLVKDYPELKDKEYEITTVKRIVDGDTFVTASDQKVRLVGVNTPEVFGEVQYYGQEASNFSKERLKGQTVYLFKDVSETDKYDRLLRLVFIKDDPIMFNEMLIAKGYANTMSLPPDVLFTNKFSLLKREAQSKQVGLWAKDTNKATAIQSCSNPKIKGNINSRNEKIYHVPGGESYNDTKAEMMFCSDQEAVASGFRKATR</sequence>
<feature type="signal peptide" evidence="1">
    <location>
        <begin position="1"/>
        <end position="21"/>
    </location>
</feature>
<dbReference type="PROSITE" id="PS51257">
    <property type="entry name" value="PROKAR_LIPOPROTEIN"/>
    <property type="match status" value="1"/>
</dbReference>
<dbReference type="InterPro" id="IPR016071">
    <property type="entry name" value="Staphylococal_nuclease_OB-fold"/>
</dbReference>
<dbReference type="Gene3D" id="2.40.50.90">
    <property type="match status" value="1"/>
</dbReference>
<comment type="caution">
    <text evidence="3">The sequence shown here is derived from an EMBL/GenBank/DDBJ whole genome shotgun (WGS) entry which is preliminary data.</text>
</comment>
<dbReference type="Pfam" id="PF00565">
    <property type="entry name" value="SNase"/>
    <property type="match status" value="1"/>
</dbReference>
<gene>
    <name evidence="3" type="ORF">PBAT_06045</name>
</gene>
<keyword evidence="1" id="KW-0732">Signal</keyword>
<accession>A0A168Q0S6</accession>
<organism evidence="3 4">
    <name type="scientific">Paenibacillus antarcticus</name>
    <dbReference type="NCBI Taxonomy" id="253703"/>
    <lineage>
        <taxon>Bacteria</taxon>
        <taxon>Bacillati</taxon>
        <taxon>Bacillota</taxon>
        <taxon>Bacilli</taxon>
        <taxon>Bacillales</taxon>
        <taxon>Paenibacillaceae</taxon>
        <taxon>Paenibacillus</taxon>
    </lineage>
</organism>
<dbReference type="Proteomes" id="UP000077355">
    <property type="component" value="Unassembled WGS sequence"/>
</dbReference>
<feature type="domain" description="TNase-like" evidence="2">
    <location>
        <begin position="47"/>
        <end position="174"/>
    </location>
</feature>
<keyword evidence="4" id="KW-1185">Reference proteome</keyword>
<dbReference type="RefSeq" id="WP_068647567.1">
    <property type="nucleotide sequence ID" value="NZ_CP043611.1"/>
</dbReference>